<dbReference type="Pfam" id="PF14525">
    <property type="entry name" value="AraC_binding_2"/>
    <property type="match status" value="1"/>
</dbReference>
<proteinExistence type="predicted"/>
<dbReference type="SUPFAM" id="SSF46689">
    <property type="entry name" value="Homeodomain-like"/>
    <property type="match status" value="1"/>
</dbReference>
<organism evidence="5 6">
    <name type="scientific">Nonomuraea turkmeniaca</name>
    <dbReference type="NCBI Taxonomy" id="103838"/>
    <lineage>
        <taxon>Bacteria</taxon>
        <taxon>Bacillati</taxon>
        <taxon>Actinomycetota</taxon>
        <taxon>Actinomycetes</taxon>
        <taxon>Streptosporangiales</taxon>
        <taxon>Streptosporangiaceae</taxon>
        <taxon>Nonomuraea</taxon>
    </lineage>
</organism>
<dbReference type="PROSITE" id="PS01124">
    <property type="entry name" value="HTH_ARAC_FAMILY_2"/>
    <property type="match status" value="1"/>
</dbReference>
<keyword evidence="2" id="KW-0238">DNA-binding</keyword>
<dbReference type="Gene3D" id="1.10.10.60">
    <property type="entry name" value="Homeodomain-like"/>
    <property type="match status" value="1"/>
</dbReference>
<dbReference type="AlphaFoldDB" id="A0A5S4FMU5"/>
<feature type="domain" description="HTH araC/xylS-type" evidence="4">
    <location>
        <begin position="221"/>
        <end position="322"/>
    </location>
</feature>
<accession>A0A5S4FMU5</accession>
<evidence type="ECO:0000313" key="5">
    <source>
        <dbReference type="EMBL" id="TMR10491.1"/>
    </source>
</evidence>
<evidence type="ECO:0000313" key="6">
    <source>
        <dbReference type="Proteomes" id="UP000309128"/>
    </source>
</evidence>
<gene>
    <name evidence="5" type="ORF">ETD86_39240</name>
</gene>
<dbReference type="SMART" id="SM00342">
    <property type="entry name" value="HTH_ARAC"/>
    <property type="match status" value="1"/>
</dbReference>
<dbReference type="RefSeq" id="WP_138671702.1">
    <property type="nucleotide sequence ID" value="NZ_VCKY01000188.1"/>
</dbReference>
<protein>
    <submittedName>
        <fullName evidence="5">Helix-turn-helix domain-containing protein</fullName>
    </submittedName>
</protein>
<name>A0A5S4FMU5_9ACTN</name>
<evidence type="ECO:0000256" key="1">
    <source>
        <dbReference type="ARBA" id="ARBA00023015"/>
    </source>
</evidence>
<dbReference type="OrthoDB" id="9799345at2"/>
<keyword evidence="6" id="KW-1185">Reference proteome</keyword>
<dbReference type="PANTHER" id="PTHR46796">
    <property type="entry name" value="HTH-TYPE TRANSCRIPTIONAL ACTIVATOR RHAS-RELATED"/>
    <property type="match status" value="1"/>
</dbReference>
<comment type="caution">
    <text evidence="5">The sequence shown here is derived from an EMBL/GenBank/DDBJ whole genome shotgun (WGS) entry which is preliminary data.</text>
</comment>
<dbReference type="PANTHER" id="PTHR46796:SF6">
    <property type="entry name" value="ARAC SUBFAMILY"/>
    <property type="match status" value="1"/>
</dbReference>
<dbReference type="InterPro" id="IPR018060">
    <property type="entry name" value="HTH_AraC"/>
</dbReference>
<dbReference type="EMBL" id="VCKY01000188">
    <property type="protein sequence ID" value="TMR10491.1"/>
    <property type="molecule type" value="Genomic_DNA"/>
</dbReference>
<reference evidence="5 6" key="1">
    <citation type="submission" date="2019-05" db="EMBL/GenBank/DDBJ databases">
        <title>Draft genome sequence of Nonomuraea turkmeniaca DSM 43926.</title>
        <authorList>
            <person name="Saricaoglu S."/>
            <person name="Isik K."/>
        </authorList>
    </citation>
    <scope>NUCLEOTIDE SEQUENCE [LARGE SCALE GENOMIC DNA]</scope>
    <source>
        <strain evidence="5 6">DSM 43926</strain>
    </source>
</reference>
<evidence type="ECO:0000259" key="4">
    <source>
        <dbReference type="PROSITE" id="PS01124"/>
    </source>
</evidence>
<evidence type="ECO:0000256" key="3">
    <source>
        <dbReference type="ARBA" id="ARBA00023163"/>
    </source>
</evidence>
<dbReference type="InterPro" id="IPR050204">
    <property type="entry name" value="AraC_XylS_family_regulators"/>
</dbReference>
<dbReference type="InterPro" id="IPR009057">
    <property type="entry name" value="Homeodomain-like_sf"/>
</dbReference>
<dbReference type="Pfam" id="PF12833">
    <property type="entry name" value="HTH_18"/>
    <property type="match status" value="1"/>
</dbReference>
<sequence length="325" mass="35888">MYANSSGEEANMRVHYRAEDAPVSSRVDYWQEIVNRSVAPMDLRYACAPSFSSEIVQGRLGRVNVTELRERSPGEARGGPCEQLAGSYKVFMTTHGHTVTYRGASEIQLPPGAFVLTEFSRPYRCVFEPRRAICVSFPKELLPLPEYEVAELVDVPISGDEGVPALVTSLIGRLPGCLDDVAEAADGVRLSMAMLDLLGVALAARMERAIPPAGRTRALLTRIQAFVEERLGDPGLSPATVADAHHISLRYLYKLFEAEGCGVADWIRRRRLEHCRRDLLDPVLADRPVRATGARWGFPDAAQFTKSFRAAYGLPPAEFRRASGR</sequence>
<keyword evidence="3" id="KW-0804">Transcription</keyword>
<evidence type="ECO:0000256" key="2">
    <source>
        <dbReference type="ARBA" id="ARBA00023125"/>
    </source>
</evidence>
<dbReference type="GO" id="GO:0043565">
    <property type="term" value="F:sequence-specific DNA binding"/>
    <property type="evidence" value="ECO:0007669"/>
    <property type="project" value="InterPro"/>
</dbReference>
<dbReference type="Proteomes" id="UP000309128">
    <property type="component" value="Unassembled WGS sequence"/>
</dbReference>
<dbReference type="GO" id="GO:0003700">
    <property type="term" value="F:DNA-binding transcription factor activity"/>
    <property type="evidence" value="ECO:0007669"/>
    <property type="project" value="InterPro"/>
</dbReference>
<keyword evidence="1" id="KW-0805">Transcription regulation</keyword>
<dbReference type="InterPro" id="IPR035418">
    <property type="entry name" value="AraC-bd_2"/>
</dbReference>